<name>A0A219APQ9_METCM</name>
<sequence>MRAAQHSTECETFWSTPQLPSRWFTFWRRENRVRQAKMTTNIINDGNTTGISFCWGREGVASLHIHKLNQTPTIRRDPVSQALWLYVPLARGEWIRQLWLQYRGLAPNVSPIVCT</sequence>
<gene>
    <name evidence="1" type="ORF">VFPPC_18061</name>
</gene>
<reference evidence="1 2" key="1">
    <citation type="journal article" date="2016" name="PLoS Pathog.">
        <title>Biosynthesis of antibiotic leucinostatins in bio-control fungus Purpureocillium lilacinum and their inhibition on phytophthora revealed by genome mining.</title>
        <authorList>
            <person name="Wang G."/>
            <person name="Liu Z."/>
            <person name="Lin R."/>
            <person name="Li E."/>
            <person name="Mao Z."/>
            <person name="Ling J."/>
            <person name="Yang Y."/>
            <person name="Yin W.B."/>
            <person name="Xie B."/>
        </authorList>
    </citation>
    <scope>NUCLEOTIDE SEQUENCE [LARGE SCALE GENOMIC DNA]</scope>
    <source>
        <strain evidence="1">170</strain>
    </source>
</reference>
<evidence type="ECO:0000313" key="2">
    <source>
        <dbReference type="Proteomes" id="UP000078397"/>
    </source>
</evidence>
<dbReference type="RefSeq" id="XP_018140292.2">
    <property type="nucleotide sequence ID" value="XM_018294123.2"/>
</dbReference>
<protein>
    <submittedName>
        <fullName evidence="1">Uncharacterized protein</fullName>
    </submittedName>
</protein>
<dbReference type="GeneID" id="28858117"/>
<dbReference type="KEGG" id="pchm:VFPPC_18061"/>
<dbReference type="AlphaFoldDB" id="A0A219APQ9"/>
<dbReference type="Proteomes" id="UP000078397">
    <property type="component" value="Unassembled WGS sequence"/>
</dbReference>
<proteinExistence type="predicted"/>
<dbReference type="EMBL" id="LSBJ02000006">
    <property type="protein sequence ID" value="OWT42806.1"/>
    <property type="molecule type" value="Genomic_DNA"/>
</dbReference>
<accession>A0A219APQ9</accession>
<comment type="caution">
    <text evidence="1">The sequence shown here is derived from an EMBL/GenBank/DDBJ whole genome shotgun (WGS) entry which is preliminary data.</text>
</comment>
<keyword evidence="2" id="KW-1185">Reference proteome</keyword>
<organism evidence="1 2">
    <name type="scientific">Pochonia chlamydosporia 170</name>
    <dbReference type="NCBI Taxonomy" id="1380566"/>
    <lineage>
        <taxon>Eukaryota</taxon>
        <taxon>Fungi</taxon>
        <taxon>Dikarya</taxon>
        <taxon>Ascomycota</taxon>
        <taxon>Pezizomycotina</taxon>
        <taxon>Sordariomycetes</taxon>
        <taxon>Hypocreomycetidae</taxon>
        <taxon>Hypocreales</taxon>
        <taxon>Clavicipitaceae</taxon>
        <taxon>Pochonia</taxon>
    </lineage>
</organism>
<evidence type="ECO:0000313" key="1">
    <source>
        <dbReference type="EMBL" id="OWT42806.1"/>
    </source>
</evidence>